<protein>
    <recommendedName>
        <fullName evidence="4">C2H2-type domain-containing protein</fullName>
    </recommendedName>
</protein>
<evidence type="ECO:0000256" key="1">
    <source>
        <dbReference type="SAM" id="MobiDB-lite"/>
    </source>
</evidence>
<name>R7SDC0_CONPW</name>
<dbReference type="eggNOG" id="ENOG502SKUY">
    <property type="taxonomic scope" value="Eukaryota"/>
</dbReference>
<keyword evidence="3" id="KW-1185">Reference proteome</keyword>
<evidence type="ECO:0000313" key="2">
    <source>
        <dbReference type="EMBL" id="EIW74161.1"/>
    </source>
</evidence>
<dbReference type="OMA" id="WAMGHEV"/>
<dbReference type="EMBL" id="JH711594">
    <property type="protein sequence ID" value="EIW74161.1"/>
    <property type="molecule type" value="Genomic_DNA"/>
</dbReference>
<proteinExistence type="predicted"/>
<dbReference type="Proteomes" id="UP000053558">
    <property type="component" value="Unassembled WGS sequence"/>
</dbReference>
<dbReference type="PANTHER" id="PTHR31912">
    <property type="entry name" value="IP13529P"/>
    <property type="match status" value="1"/>
</dbReference>
<dbReference type="PANTHER" id="PTHR31912:SF34">
    <property type="entry name" value="NOTOCHORD-RELATED PROTEIN"/>
    <property type="match status" value="1"/>
</dbReference>
<dbReference type="OrthoDB" id="2506088at2759"/>
<organism evidence="2 3">
    <name type="scientific">Coniophora puteana (strain RWD-64-598)</name>
    <name type="common">Brown rot fungus</name>
    <dbReference type="NCBI Taxonomy" id="741705"/>
    <lineage>
        <taxon>Eukaryota</taxon>
        <taxon>Fungi</taxon>
        <taxon>Dikarya</taxon>
        <taxon>Basidiomycota</taxon>
        <taxon>Agaricomycotina</taxon>
        <taxon>Agaricomycetes</taxon>
        <taxon>Agaricomycetidae</taxon>
        <taxon>Boletales</taxon>
        <taxon>Coniophorineae</taxon>
        <taxon>Coniophoraceae</taxon>
        <taxon>Coniophora</taxon>
    </lineage>
</organism>
<evidence type="ECO:0000313" key="3">
    <source>
        <dbReference type="Proteomes" id="UP000053558"/>
    </source>
</evidence>
<accession>R7SDC0</accession>
<dbReference type="GeneID" id="19206430"/>
<dbReference type="RefSeq" id="XP_007775733.1">
    <property type="nucleotide sequence ID" value="XM_007777543.1"/>
</dbReference>
<evidence type="ECO:0008006" key="4">
    <source>
        <dbReference type="Google" id="ProtNLM"/>
    </source>
</evidence>
<dbReference type="KEGG" id="cput:CONPUDRAFT_170321"/>
<dbReference type="AlphaFoldDB" id="R7SDC0"/>
<feature type="region of interest" description="Disordered" evidence="1">
    <location>
        <begin position="84"/>
        <end position="104"/>
    </location>
</feature>
<feature type="non-terminal residue" evidence="2">
    <location>
        <position position="1039"/>
    </location>
</feature>
<gene>
    <name evidence="2" type="ORF">CONPUDRAFT_170321</name>
</gene>
<sequence>MSKQWKPKKTLSQEQRSHFKYNGSLAFCKVCNYGWFASNNVKNHAISTRHLKRVERSNAMKEAAKPSTSCASRVKSPVLMGIDADDDSHDDRDGNPGTFIEDSDQHYGSFDKWTDTNGDQILFSAGVEPSSPMAESLIAALRAASRATAKPFNGEEVPLQDLDEPAMDHSEDADDNEEQSEAANRLLNQFLHTTSTTSKWFPYPDKSMFLTDLLFKSPRLRFSQAQQKAILSWAKELGAKVPSQWALSKFQDELQDEVGDPTQKYESSRGHVFYLNSVGESIAKDIANPITRRDMVFYPEDAGERMGEVWHGRKMLRDIPNHLLTPMIRSNGRIYYVNELVACTGDEYFLPTRWFTREGGAEMWAMGHEVTKSVSEGNRFAVLPELLVVPVSTFIANIEDILAKTTQEQLFIDSCRHYEEQMPHPLRKKADGRSVYSIPVIIFIDDVSGNQSKQWNKHFSCYLSNGALPREKLTEEFHVRYVATSPSATPLEIMQGVRDSIDETFREPVVAFDCETRQDVLIQVYPLLFAGDNPMQSELCSCSGLNSNFFCRTCMCGGTQEYKRSDDGFASFFKEGKLRDPYETYQELCAQFNAAKEPGATTKLTELSRTSGIKDMVAQPILESVIKLGQNLRKSSPGQAAYTPNEIEAILTEEIKKARSSSRGGINPLIEMDGVDIHKDTPTEILHTILLGVVKYFWAQTMALLDKEKTPLFQSRLHSVEESGLNIPKISAEYMVQYKGGLIGKHFKSLSQVMPFLVYDLVPKDVLDAWIVIGRLVVLLWHTEIDNVKTYMEELSSTIDDFLLLTARCSPSILISKPKFHFLVHLPFYILRFGPALLFSTERYESYNAVFRAASIHSNHQAPSRDIAWCFAGMDVVRHIVTGGWWKRHQGGWAHASPDVLRFIEEHREYAALLGLSSTMPRVPGSINSTHRRAQDKDSTNVKASTEALIADTLAYKYSISPSELLSVSSAGTPSLVSKARDVTSISRDIIRVGENAIVRYEGGTYSPMAFGTIVEIIAPTPAAAHPAYSHTYSNQVHV</sequence>
<reference evidence="3" key="1">
    <citation type="journal article" date="2012" name="Science">
        <title>The Paleozoic origin of enzymatic lignin decomposition reconstructed from 31 fungal genomes.</title>
        <authorList>
            <person name="Floudas D."/>
            <person name="Binder M."/>
            <person name="Riley R."/>
            <person name="Barry K."/>
            <person name="Blanchette R.A."/>
            <person name="Henrissat B."/>
            <person name="Martinez A.T."/>
            <person name="Otillar R."/>
            <person name="Spatafora J.W."/>
            <person name="Yadav J.S."/>
            <person name="Aerts A."/>
            <person name="Benoit I."/>
            <person name="Boyd A."/>
            <person name="Carlson A."/>
            <person name="Copeland A."/>
            <person name="Coutinho P.M."/>
            <person name="de Vries R.P."/>
            <person name="Ferreira P."/>
            <person name="Findley K."/>
            <person name="Foster B."/>
            <person name="Gaskell J."/>
            <person name="Glotzer D."/>
            <person name="Gorecki P."/>
            <person name="Heitman J."/>
            <person name="Hesse C."/>
            <person name="Hori C."/>
            <person name="Igarashi K."/>
            <person name="Jurgens J.A."/>
            <person name="Kallen N."/>
            <person name="Kersten P."/>
            <person name="Kohler A."/>
            <person name="Kuees U."/>
            <person name="Kumar T.K.A."/>
            <person name="Kuo A."/>
            <person name="LaButti K."/>
            <person name="Larrondo L.F."/>
            <person name="Lindquist E."/>
            <person name="Ling A."/>
            <person name="Lombard V."/>
            <person name="Lucas S."/>
            <person name="Lundell T."/>
            <person name="Martin R."/>
            <person name="McLaughlin D.J."/>
            <person name="Morgenstern I."/>
            <person name="Morin E."/>
            <person name="Murat C."/>
            <person name="Nagy L.G."/>
            <person name="Nolan M."/>
            <person name="Ohm R.A."/>
            <person name="Patyshakuliyeva A."/>
            <person name="Rokas A."/>
            <person name="Ruiz-Duenas F.J."/>
            <person name="Sabat G."/>
            <person name="Salamov A."/>
            <person name="Samejima M."/>
            <person name="Schmutz J."/>
            <person name="Slot J.C."/>
            <person name="St John F."/>
            <person name="Stenlid J."/>
            <person name="Sun H."/>
            <person name="Sun S."/>
            <person name="Syed K."/>
            <person name="Tsang A."/>
            <person name="Wiebenga A."/>
            <person name="Young D."/>
            <person name="Pisabarro A."/>
            <person name="Eastwood D.C."/>
            <person name="Martin F."/>
            <person name="Cullen D."/>
            <person name="Grigoriev I.V."/>
            <person name="Hibbett D.S."/>
        </authorList>
    </citation>
    <scope>NUCLEOTIDE SEQUENCE [LARGE SCALE GENOMIC DNA]</scope>
    <source>
        <strain evidence="3">RWD-64-598 SS2</strain>
    </source>
</reference>